<evidence type="ECO:0000313" key="1">
    <source>
        <dbReference type="Proteomes" id="UP000887576"/>
    </source>
</evidence>
<evidence type="ECO:0000313" key="2">
    <source>
        <dbReference type="WBParaSite" id="JU765_v2.g3663.t1"/>
    </source>
</evidence>
<proteinExistence type="predicted"/>
<protein>
    <submittedName>
        <fullName evidence="2">Uncharacterized protein</fullName>
    </submittedName>
</protein>
<name>A0AC34R5T0_9BILA</name>
<reference evidence="2" key="1">
    <citation type="submission" date="2022-11" db="UniProtKB">
        <authorList>
            <consortium name="WormBaseParasite"/>
        </authorList>
    </citation>
    <scope>IDENTIFICATION</scope>
</reference>
<organism evidence="1 2">
    <name type="scientific">Panagrolaimus sp. JU765</name>
    <dbReference type="NCBI Taxonomy" id="591449"/>
    <lineage>
        <taxon>Eukaryota</taxon>
        <taxon>Metazoa</taxon>
        <taxon>Ecdysozoa</taxon>
        <taxon>Nematoda</taxon>
        <taxon>Chromadorea</taxon>
        <taxon>Rhabditida</taxon>
        <taxon>Tylenchina</taxon>
        <taxon>Panagrolaimomorpha</taxon>
        <taxon>Panagrolaimoidea</taxon>
        <taxon>Panagrolaimidae</taxon>
        <taxon>Panagrolaimus</taxon>
    </lineage>
</organism>
<dbReference type="Proteomes" id="UP000887576">
    <property type="component" value="Unplaced"/>
</dbReference>
<sequence>MAVLLLPSRVRPEDPGHRRDRHRRRAAAIRCRRLVQLDTAPGEAGFRLRHQRDSDEPGHDPGFRLAHRRDQQNPRKTHVSDAGRSDPADRLRHRVRRQASRRRTRGQRQKTTTAFAQVRRPQIPPAGTANGFTTRVFCFSHDFPEHWRASATSKPMPDLNVDELHSSLPVKLTRNS</sequence>
<accession>A0AC34R5T0</accession>
<dbReference type="WBParaSite" id="JU765_v2.g3663.t1">
    <property type="protein sequence ID" value="JU765_v2.g3663.t1"/>
    <property type="gene ID" value="JU765_v2.g3663"/>
</dbReference>